<evidence type="ECO:0000313" key="4">
    <source>
        <dbReference type="EMBL" id="VFJ95791.1"/>
    </source>
</evidence>
<evidence type="ECO:0000259" key="1">
    <source>
        <dbReference type="Pfam" id="PF09012"/>
    </source>
</evidence>
<dbReference type="EMBL" id="CAADFJ010000003">
    <property type="protein sequence ID" value="VFJ95791.1"/>
    <property type="molecule type" value="Genomic_DNA"/>
</dbReference>
<evidence type="ECO:0000313" key="3">
    <source>
        <dbReference type="EMBL" id="VFJ89103.1"/>
    </source>
</evidence>
<dbReference type="Pfam" id="PF09012">
    <property type="entry name" value="FeoC"/>
    <property type="match status" value="1"/>
</dbReference>
<organism evidence="4">
    <name type="scientific">Candidatus Kentrum eta</name>
    <dbReference type="NCBI Taxonomy" id="2126337"/>
    <lineage>
        <taxon>Bacteria</taxon>
        <taxon>Pseudomonadati</taxon>
        <taxon>Pseudomonadota</taxon>
        <taxon>Gammaproteobacteria</taxon>
        <taxon>Candidatus Kentrum</taxon>
    </lineage>
</organism>
<sequence length="77" mass="8466">MILSEIRDYLRANGQAAVTDMANHFDVDPDAIRGMLEHWVRKGKARKLPEGSACDGGCHMCSPESVEIYEWVGSGSV</sequence>
<dbReference type="EMBL" id="CAADFG010000003">
    <property type="protein sequence ID" value="VFJ87473.1"/>
    <property type="molecule type" value="Genomic_DNA"/>
</dbReference>
<gene>
    <name evidence="2" type="ORF">BECKH772A_GA0070896_1000337</name>
    <name evidence="3" type="ORF">BECKH772B_GA0070898_1000337</name>
    <name evidence="4" type="ORF">BECKH772C_GA0070978_1000337</name>
</gene>
<evidence type="ECO:0000313" key="2">
    <source>
        <dbReference type="EMBL" id="VFJ87473.1"/>
    </source>
</evidence>
<dbReference type="InterPro" id="IPR036388">
    <property type="entry name" value="WH-like_DNA-bd_sf"/>
</dbReference>
<dbReference type="SUPFAM" id="SSF46785">
    <property type="entry name" value="Winged helix' DNA-binding domain"/>
    <property type="match status" value="1"/>
</dbReference>
<accession>A0A450UTB6</accession>
<dbReference type="AlphaFoldDB" id="A0A450UTB6"/>
<reference evidence="4" key="1">
    <citation type="submission" date="2019-02" db="EMBL/GenBank/DDBJ databases">
        <authorList>
            <person name="Gruber-Vodicka R. H."/>
            <person name="Seah K. B. B."/>
        </authorList>
    </citation>
    <scope>NUCLEOTIDE SEQUENCE</scope>
    <source>
        <strain evidence="4">BECK_SA2B12</strain>
        <strain evidence="2">BECK_SA2B15</strain>
        <strain evidence="3">BECK_SA2B20</strain>
    </source>
</reference>
<proteinExistence type="predicted"/>
<feature type="domain" description="Transcriptional regulator HTH-type FeoC" evidence="1">
    <location>
        <begin position="2"/>
        <end position="70"/>
    </location>
</feature>
<protein>
    <submittedName>
        <fullName evidence="4">FeoC like transcriptional regulator</fullName>
    </submittedName>
</protein>
<dbReference type="InterPro" id="IPR036390">
    <property type="entry name" value="WH_DNA-bd_sf"/>
</dbReference>
<dbReference type="InterPro" id="IPR015102">
    <property type="entry name" value="Tscrpt_reg_HTH_FeoC"/>
</dbReference>
<name>A0A450UTB6_9GAMM</name>
<dbReference type="Gene3D" id="1.10.10.10">
    <property type="entry name" value="Winged helix-like DNA-binding domain superfamily/Winged helix DNA-binding domain"/>
    <property type="match status" value="1"/>
</dbReference>
<dbReference type="EMBL" id="CAADFI010000003">
    <property type="protein sequence ID" value="VFJ89103.1"/>
    <property type="molecule type" value="Genomic_DNA"/>
</dbReference>